<keyword evidence="8 11" id="KW-1133">Transmembrane helix</keyword>
<dbReference type="Gene3D" id="3.30.1150.10">
    <property type="match status" value="1"/>
</dbReference>
<evidence type="ECO:0000313" key="14">
    <source>
        <dbReference type="Proteomes" id="UP000757103"/>
    </source>
</evidence>
<evidence type="ECO:0000256" key="6">
    <source>
        <dbReference type="ARBA" id="ARBA00022692"/>
    </source>
</evidence>
<dbReference type="FunFam" id="3.30.1150.10:FF:000002">
    <property type="entry name" value="Energy transducer TonB"/>
    <property type="match status" value="1"/>
</dbReference>
<dbReference type="Proteomes" id="UP000757103">
    <property type="component" value="Unassembled WGS sequence"/>
</dbReference>
<comment type="similarity">
    <text evidence="2">Belongs to the TonB family.</text>
</comment>
<evidence type="ECO:0000256" key="3">
    <source>
        <dbReference type="ARBA" id="ARBA00022448"/>
    </source>
</evidence>
<comment type="caution">
    <text evidence="13">The sequence shown here is derived from an EMBL/GenBank/DDBJ whole genome shotgun (WGS) entry which is preliminary data.</text>
</comment>
<comment type="subcellular location">
    <subcellularLocation>
        <location evidence="1">Cell inner membrane</location>
        <topology evidence="1">Single-pass membrane protein</topology>
        <orientation evidence="1">Periplasmic side</orientation>
    </subcellularLocation>
</comment>
<dbReference type="InterPro" id="IPR006260">
    <property type="entry name" value="TonB/TolA_C"/>
</dbReference>
<dbReference type="PROSITE" id="PS52015">
    <property type="entry name" value="TONB_CTD"/>
    <property type="match status" value="1"/>
</dbReference>
<dbReference type="GO" id="GO:0098797">
    <property type="term" value="C:plasma membrane protein complex"/>
    <property type="evidence" value="ECO:0007669"/>
    <property type="project" value="TreeGrafter"/>
</dbReference>
<evidence type="ECO:0000256" key="5">
    <source>
        <dbReference type="ARBA" id="ARBA00022519"/>
    </source>
</evidence>
<dbReference type="RefSeq" id="WP_273306686.1">
    <property type="nucleotide sequence ID" value="NZ_DYUD01000025.1"/>
</dbReference>
<evidence type="ECO:0000256" key="7">
    <source>
        <dbReference type="ARBA" id="ARBA00022927"/>
    </source>
</evidence>
<feature type="domain" description="TonB C-terminal" evidence="12">
    <location>
        <begin position="333"/>
        <end position="423"/>
    </location>
</feature>
<gene>
    <name evidence="13" type="ORF">K8U91_09120</name>
</gene>
<dbReference type="InterPro" id="IPR051045">
    <property type="entry name" value="TonB-dependent_transducer"/>
</dbReference>
<proteinExistence type="inferred from homology"/>
<name>A0A921MS85_9BACT</name>
<dbReference type="SUPFAM" id="SSF74653">
    <property type="entry name" value="TolA/TonB C-terminal domain"/>
    <property type="match status" value="1"/>
</dbReference>
<dbReference type="GO" id="GO:0031992">
    <property type="term" value="F:energy transducer activity"/>
    <property type="evidence" value="ECO:0007669"/>
    <property type="project" value="TreeGrafter"/>
</dbReference>
<keyword evidence="9 11" id="KW-0472">Membrane</keyword>
<evidence type="ECO:0000256" key="11">
    <source>
        <dbReference type="SAM" id="Phobius"/>
    </source>
</evidence>
<sequence>MNFLLYLLQVHIALSLLFVVYKALSARNTHFTARRVLLLGILLFALVYPLFRLPGGVSDALPAELQITLPELQVKPDGSGDRPLSPYQFIAGVYGGVALLLGLRLAVRLLSIVGLRRHNPLRCLGSCRVVVCPEGTQPCSFFNWIFLPTSALNNPTDWASIVNHERAHVRQMHSIDILLGESVAALCWINPLAWLLLKELRLNLEYLADRAALTDETEKRPYQYRLLQLAGADRTPRSTLPFNHAFLKERIAMINCRRSSRWSLFRYLLALPLFGLLVVGSQSCQQSPAPETESAHSMPSATTEVLPRTGTVHETSEPDPIYEVAEVMPEFPDGNQALFEFIAENLKYPQKAIDNQTEGRVVLQFVVDKEGKVTDIQVVHSIDPTLDQAAIDVMRALPAWKPGRQNGKPVNVRYTLPVNFKLS</sequence>
<feature type="compositionally biased region" description="Polar residues" evidence="10">
    <location>
        <begin position="287"/>
        <end position="303"/>
    </location>
</feature>
<evidence type="ECO:0000313" key="13">
    <source>
        <dbReference type="EMBL" id="HJG89609.1"/>
    </source>
</evidence>
<evidence type="ECO:0000256" key="2">
    <source>
        <dbReference type="ARBA" id="ARBA00006555"/>
    </source>
</evidence>
<dbReference type="InterPro" id="IPR037682">
    <property type="entry name" value="TonB_C"/>
</dbReference>
<keyword evidence="7" id="KW-0653">Protein transport</keyword>
<dbReference type="InterPro" id="IPR008756">
    <property type="entry name" value="Peptidase_M56"/>
</dbReference>
<evidence type="ECO:0000256" key="4">
    <source>
        <dbReference type="ARBA" id="ARBA00022475"/>
    </source>
</evidence>
<evidence type="ECO:0000259" key="12">
    <source>
        <dbReference type="PROSITE" id="PS52015"/>
    </source>
</evidence>
<evidence type="ECO:0000256" key="1">
    <source>
        <dbReference type="ARBA" id="ARBA00004383"/>
    </source>
</evidence>
<accession>A0A921MS85</accession>
<dbReference type="Pfam" id="PF05569">
    <property type="entry name" value="Peptidase_M56"/>
    <property type="match status" value="1"/>
</dbReference>
<feature type="transmembrane region" description="Helical" evidence="11">
    <location>
        <begin position="87"/>
        <end position="107"/>
    </location>
</feature>
<keyword evidence="5" id="KW-0997">Cell inner membrane</keyword>
<dbReference type="PANTHER" id="PTHR33446">
    <property type="entry name" value="PROTEIN TONB-RELATED"/>
    <property type="match status" value="1"/>
</dbReference>
<dbReference type="EMBL" id="DYUD01000025">
    <property type="protein sequence ID" value="HJG89609.1"/>
    <property type="molecule type" value="Genomic_DNA"/>
</dbReference>
<dbReference type="GO" id="GO:0015031">
    <property type="term" value="P:protein transport"/>
    <property type="evidence" value="ECO:0007669"/>
    <property type="project" value="UniProtKB-KW"/>
</dbReference>
<keyword evidence="4" id="KW-1003">Cell membrane</keyword>
<dbReference type="Pfam" id="PF03544">
    <property type="entry name" value="TonB_C"/>
    <property type="match status" value="1"/>
</dbReference>
<dbReference type="PANTHER" id="PTHR33446:SF2">
    <property type="entry name" value="PROTEIN TONB"/>
    <property type="match status" value="1"/>
</dbReference>
<protein>
    <submittedName>
        <fullName evidence="13">M56 family metallopeptidase</fullName>
    </submittedName>
</protein>
<dbReference type="GO" id="GO:0055085">
    <property type="term" value="P:transmembrane transport"/>
    <property type="evidence" value="ECO:0007669"/>
    <property type="project" value="InterPro"/>
</dbReference>
<reference evidence="13" key="2">
    <citation type="submission" date="2021-09" db="EMBL/GenBank/DDBJ databases">
        <authorList>
            <person name="Gilroy R."/>
        </authorList>
    </citation>
    <scope>NUCLEOTIDE SEQUENCE</scope>
    <source>
        <strain evidence="13">CHK121-7720</strain>
    </source>
</reference>
<keyword evidence="6 11" id="KW-0812">Transmembrane</keyword>
<dbReference type="AlphaFoldDB" id="A0A921MS85"/>
<evidence type="ECO:0000256" key="9">
    <source>
        <dbReference type="ARBA" id="ARBA00023136"/>
    </source>
</evidence>
<organism evidence="13 14">
    <name type="scientific">Barnesiella viscericola</name>
    <dbReference type="NCBI Taxonomy" id="397865"/>
    <lineage>
        <taxon>Bacteria</taxon>
        <taxon>Pseudomonadati</taxon>
        <taxon>Bacteroidota</taxon>
        <taxon>Bacteroidia</taxon>
        <taxon>Bacteroidales</taxon>
        <taxon>Barnesiellaceae</taxon>
        <taxon>Barnesiella</taxon>
    </lineage>
</organism>
<evidence type="ECO:0000256" key="8">
    <source>
        <dbReference type="ARBA" id="ARBA00022989"/>
    </source>
</evidence>
<dbReference type="NCBIfam" id="TIGR01352">
    <property type="entry name" value="tonB_Cterm"/>
    <property type="match status" value="1"/>
</dbReference>
<feature type="transmembrane region" description="Helical" evidence="11">
    <location>
        <begin position="6"/>
        <end position="24"/>
    </location>
</feature>
<keyword evidence="3" id="KW-0813">Transport</keyword>
<feature type="transmembrane region" description="Helical" evidence="11">
    <location>
        <begin position="264"/>
        <end position="281"/>
    </location>
</feature>
<evidence type="ECO:0000256" key="10">
    <source>
        <dbReference type="SAM" id="MobiDB-lite"/>
    </source>
</evidence>
<feature type="region of interest" description="Disordered" evidence="10">
    <location>
        <begin position="287"/>
        <end position="315"/>
    </location>
</feature>
<reference evidence="13" key="1">
    <citation type="journal article" date="2021" name="PeerJ">
        <title>Extensive microbial diversity within the chicken gut microbiome revealed by metagenomics and culture.</title>
        <authorList>
            <person name="Gilroy R."/>
            <person name="Ravi A."/>
            <person name="Getino M."/>
            <person name="Pursley I."/>
            <person name="Horton D.L."/>
            <person name="Alikhan N.F."/>
            <person name="Baker D."/>
            <person name="Gharbi K."/>
            <person name="Hall N."/>
            <person name="Watson M."/>
            <person name="Adriaenssens E.M."/>
            <person name="Foster-Nyarko E."/>
            <person name="Jarju S."/>
            <person name="Secka A."/>
            <person name="Antonio M."/>
            <person name="Oren A."/>
            <person name="Chaudhuri R.R."/>
            <person name="La Ragione R."/>
            <person name="Hildebrand F."/>
            <person name="Pallen M.J."/>
        </authorList>
    </citation>
    <scope>NUCLEOTIDE SEQUENCE</scope>
    <source>
        <strain evidence="13">CHK121-7720</strain>
    </source>
</reference>
<feature type="transmembrane region" description="Helical" evidence="11">
    <location>
        <begin position="36"/>
        <end position="53"/>
    </location>
</feature>